<feature type="chain" id="PRO_5040804078" description="MYXO-CTERM domain-containing protein" evidence="2">
    <location>
        <begin position="37"/>
        <end position="281"/>
    </location>
</feature>
<dbReference type="EMBL" id="JAGTJJ010000005">
    <property type="protein sequence ID" value="MDC3981682.1"/>
    <property type="molecule type" value="Genomic_DNA"/>
</dbReference>
<organism evidence="3 4">
    <name type="scientific">Polyangium jinanense</name>
    <dbReference type="NCBI Taxonomy" id="2829994"/>
    <lineage>
        <taxon>Bacteria</taxon>
        <taxon>Pseudomonadati</taxon>
        <taxon>Myxococcota</taxon>
        <taxon>Polyangia</taxon>
        <taxon>Polyangiales</taxon>
        <taxon>Polyangiaceae</taxon>
        <taxon>Polyangium</taxon>
    </lineage>
</organism>
<dbReference type="PROSITE" id="PS51257">
    <property type="entry name" value="PROKAR_LIPOPROTEIN"/>
    <property type="match status" value="1"/>
</dbReference>
<dbReference type="Proteomes" id="UP001151081">
    <property type="component" value="Unassembled WGS sequence"/>
</dbReference>
<evidence type="ECO:0000313" key="4">
    <source>
        <dbReference type="Proteomes" id="UP001151081"/>
    </source>
</evidence>
<accession>A0A9X4ASZ0</accession>
<feature type="compositionally biased region" description="Gly residues" evidence="1">
    <location>
        <begin position="211"/>
        <end position="236"/>
    </location>
</feature>
<reference evidence="3 4" key="1">
    <citation type="submission" date="2021-04" db="EMBL/GenBank/DDBJ databases">
        <title>Genome analysis of Polyangium sp.</title>
        <authorList>
            <person name="Li Y."/>
            <person name="Wang J."/>
        </authorList>
    </citation>
    <scope>NUCLEOTIDE SEQUENCE [LARGE SCALE GENOMIC DNA]</scope>
    <source>
        <strain evidence="3 4">SDU14</strain>
    </source>
</reference>
<keyword evidence="2" id="KW-0732">Signal</keyword>
<feature type="signal peptide" evidence="2">
    <location>
        <begin position="1"/>
        <end position="36"/>
    </location>
</feature>
<evidence type="ECO:0000313" key="3">
    <source>
        <dbReference type="EMBL" id="MDC3981682.1"/>
    </source>
</evidence>
<dbReference type="RefSeq" id="WP_272458548.1">
    <property type="nucleotide sequence ID" value="NZ_JAGTJJ010000005.1"/>
</dbReference>
<protein>
    <recommendedName>
        <fullName evidence="5">MYXO-CTERM domain-containing protein</fullName>
    </recommendedName>
</protein>
<evidence type="ECO:0000256" key="1">
    <source>
        <dbReference type="SAM" id="MobiDB-lite"/>
    </source>
</evidence>
<name>A0A9X4ASZ0_9BACT</name>
<gene>
    <name evidence="3" type="ORF">KEG57_14300</name>
</gene>
<proteinExistence type="predicted"/>
<feature type="compositionally biased region" description="Basic and acidic residues" evidence="1">
    <location>
        <begin position="51"/>
        <end position="63"/>
    </location>
</feature>
<sequence>MMRTRNVGSISRAPRRAGVFLAAAALVSCFSSFAAAEQFVVVDETYEHTPDMPDSHYRVEPRSEAPSNWKSPIDYTTGTAHMHLEVYTKPTDTPTRFQACFEAQPTYACVGQAPAYTTVGVYDWETKFSDFWSPPGTTVDWTLGSGKIALILKDTQNGKPSADNVGAETAALYMPTKVRFVVTIVSAGSTYVPPAPAEMDAGVPDDAGAGSSTGTGGSGGSGGNGGSGGGNSGSGGDPVNIHPTNDSGCSFSTGNGAVQGTWLLLAAPALLAMRSRRKRSR</sequence>
<evidence type="ECO:0000256" key="2">
    <source>
        <dbReference type="SAM" id="SignalP"/>
    </source>
</evidence>
<feature type="region of interest" description="Disordered" evidence="1">
    <location>
        <begin position="51"/>
        <end position="72"/>
    </location>
</feature>
<feature type="region of interest" description="Disordered" evidence="1">
    <location>
        <begin position="196"/>
        <end position="248"/>
    </location>
</feature>
<dbReference type="AlphaFoldDB" id="A0A9X4ASZ0"/>
<comment type="caution">
    <text evidence="3">The sequence shown here is derived from an EMBL/GenBank/DDBJ whole genome shotgun (WGS) entry which is preliminary data.</text>
</comment>
<keyword evidence="4" id="KW-1185">Reference proteome</keyword>
<evidence type="ECO:0008006" key="5">
    <source>
        <dbReference type="Google" id="ProtNLM"/>
    </source>
</evidence>